<dbReference type="EMBL" id="JAZDDG010000011">
    <property type="protein sequence ID" value="MEE1978249.1"/>
    <property type="molecule type" value="Genomic_DNA"/>
</dbReference>
<comment type="caution">
    <text evidence="1">The sequence shown here is derived from an EMBL/GenBank/DDBJ whole genome shotgun (WGS) entry which is preliminary data.</text>
</comment>
<evidence type="ECO:0000313" key="1">
    <source>
        <dbReference type="EMBL" id="MEE1978249.1"/>
    </source>
</evidence>
<reference evidence="1 2" key="1">
    <citation type="submission" date="2024-01" db="EMBL/GenBank/DDBJ databases">
        <title>Maribacter spp. originated from different algae showed divergent polysaccharides utilization ability.</title>
        <authorList>
            <person name="Wang H."/>
            <person name="Wu Y."/>
        </authorList>
    </citation>
    <scope>NUCLEOTIDE SEQUENCE [LARGE SCALE GENOMIC DNA]</scope>
    <source>
        <strain evidence="1 2">PR1</strain>
    </source>
</reference>
<organism evidence="1 2">
    <name type="scientific">Maribacter cobaltidurans</name>
    <dbReference type="NCBI Taxonomy" id="1178778"/>
    <lineage>
        <taxon>Bacteria</taxon>
        <taxon>Pseudomonadati</taxon>
        <taxon>Bacteroidota</taxon>
        <taxon>Flavobacteriia</taxon>
        <taxon>Flavobacteriales</taxon>
        <taxon>Flavobacteriaceae</taxon>
        <taxon>Maribacter</taxon>
    </lineage>
</organism>
<evidence type="ECO:0000313" key="2">
    <source>
        <dbReference type="Proteomes" id="UP001356308"/>
    </source>
</evidence>
<proteinExistence type="predicted"/>
<accession>A0ABU7IZ40</accession>
<gene>
    <name evidence="1" type="ORF">V1I91_19390</name>
</gene>
<dbReference type="RefSeq" id="WP_272652900.1">
    <property type="nucleotide sequence ID" value="NZ_JAZDDG010000011.1"/>
</dbReference>
<keyword evidence="2" id="KW-1185">Reference proteome</keyword>
<protein>
    <submittedName>
        <fullName evidence="1">Uncharacterized protein</fullName>
    </submittedName>
</protein>
<name>A0ABU7IZ40_9FLAO</name>
<dbReference type="Proteomes" id="UP001356308">
    <property type="component" value="Unassembled WGS sequence"/>
</dbReference>
<sequence length="87" mass="9920">MTLFFIGCVQKETLDLDPNDLEFVEEPAVQERETQLSVVAYKEIPQVMDELYLRLSDTGKSIKNGKLKYSNVDIDLKEIKKVLKNGG</sequence>